<evidence type="ECO:0008006" key="4">
    <source>
        <dbReference type="Google" id="ProtNLM"/>
    </source>
</evidence>
<accession>A0ABP1CAI9</accession>
<feature type="transmembrane region" description="Helical" evidence="1">
    <location>
        <begin position="89"/>
        <end position="107"/>
    </location>
</feature>
<feature type="transmembrane region" description="Helical" evidence="1">
    <location>
        <begin position="49"/>
        <end position="68"/>
    </location>
</feature>
<feature type="transmembrane region" description="Helical" evidence="1">
    <location>
        <begin position="7"/>
        <end position="29"/>
    </location>
</feature>
<dbReference type="Proteomes" id="UP001497493">
    <property type="component" value="Chromosome"/>
</dbReference>
<sequence length="315" mass="34973">MARSERAAGFASAFLCGWLFALGLGIAGMTRPSRIIAFLDITGRWDSSLLWVMIGAVTVGGLLFPAVLRRPRPVWAERFQVPENRTVDRPLLTGAALFGVGWGLAGYCPGPAVVALATPNPASGVFVLALLLGLGLGKRVFHVMNTIVLAYRTLKDRALSPFRGATRRLQQEALAEWRAVLEQAPEHRRQAPFQDYVRRIAYAMVLQANQGLGDRCRGRNRLALPRPYITALAGPAYVWLPEVYLEHAYYCGWCHHDQGQDAIDRALERVFFEVLGELRAPPENYRPPHHYLAAGYQDPFRPQATDHLPPPRSAA</sequence>
<evidence type="ECO:0000256" key="1">
    <source>
        <dbReference type="SAM" id="Phobius"/>
    </source>
</evidence>
<feature type="transmembrane region" description="Helical" evidence="1">
    <location>
        <begin position="113"/>
        <end position="136"/>
    </location>
</feature>
<keyword evidence="1" id="KW-0812">Transmembrane</keyword>
<keyword evidence="1" id="KW-1133">Transmembrane helix</keyword>
<dbReference type="RefSeq" id="WP_348757809.1">
    <property type="nucleotide sequence ID" value="NZ_OZ026884.1"/>
</dbReference>
<proteinExistence type="predicted"/>
<keyword evidence="3" id="KW-1185">Reference proteome</keyword>
<organism evidence="2 3">
    <name type="scientific">Candidatus Methylocalor cossyra</name>
    <dbReference type="NCBI Taxonomy" id="3108543"/>
    <lineage>
        <taxon>Bacteria</taxon>
        <taxon>Pseudomonadati</taxon>
        <taxon>Pseudomonadota</taxon>
        <taxon>Gammaproteobacteria</taxon>
        <taxon>Methylococcales</taxon>
        <taxon>Methylococcaceae</taxon>
        <taxon>Candidatus Methylocalor</taxon>
    </lineage>
</organism>
<gene>
    <name evidence="2" type="ORF">MECH1_V1_2503</name>
</gene>
<reference evidence="2 3" key="1">
    <citation type="submission" date="2024-04" db="EMBL/GenBank/DDBJ databases">
        <authorList>
            <person name="Cremers G."/>
        </authorList>
    </citation>
    <scope>NUCLEOTIDE SEQUENCE [LARGE SCALE GENOMIC DNA]</scope>
    <source>
        <strain evidence="2">MeCH1-AG</strain>
    </source>
</reference>
<dbReference type="Pfam" id="PF20398">
    <property type="entry name" value="DUF6691"/>
    <property type="match status" value="1"/>
</dbReference>
<evidence type="ECO:0000313" key="3">
    <source>
        <dbReference type="Proteomes" id="UP001497493"/>
    </source>
</evidence>
<name>A0ABP1CAI9_9GAMM</name>
<evidence type="ECO:0000313" key="2">
    <source>
        <dbReference type="EMBL" id="CAL1241279.1"/>
    </source>
</evidence>
<dbReference type="EMBL" id="OZ026884">
    <property type="protein sequence ID" value="CAL1241279.1"/>
    <property type="molecule type" value="Genomic_DNA"/>
</dbReference>
<dbReference type="InterPro" id="IPR046513">
    <property type="entry name" value="DUF6691"/>
</dbReference>
<protein>
    <recommendedName>
        <fullName evidence="4">YeeE/YedE family protein</fullName>
    </recommendedName>
</protein>
<keyword evidence="1" id="KW-0472">Membrane</keyword>